<dbReference type="Pfam" id="PF01873">
    <property type="entry name" value="eIF-5_eIF-2B"/>
    <property type="match status" value="1"/>
</dbReference>
<dbReference type="InterPro" id="IPR045196">
    <property type="entry name" value="IF2/IF5"/>
</dbReference>
<dbReference type="SMART" id="SM00653">
    <property type="entry name" value="eIF2B_5"/>
    <property type="match status" value="1"/>
</dbReference>
<dbReference type="GO" id="GO:0003729">
    <property type="term" value="F:mRNA binding"/>
    <property type="evidence" value="ECO:0007669"/>
    <property type="project" value="TreeGrafter"/>
</dbReference>
<dbReference type="Proteomes" id="UP000489600">
    <property type="component" value="Unassembled WGS sequence"/>
</dbReference>
<dbReference type="GO" id="GO:0005850">
    <property type="term" value="C:eukaryotic translation initiation factor 2 complex"/>
    <property type="evidence" value="ECO:0007669"/>
    <property type="project" value="TreeGrafter"/>
</dbReference>
<accession>A0A565CGK5</accession>
<dbReference type="OrthoDB" id="10255414at2759"/>
<dbReference type="InterPro" id="IPR016189">
    <property type="entry name" value="Transl_init_fac_IF2/IF5_N"/>
</dbReference>
<proteinExistence type="predicted"/>
<dbReference type="InterPro" id="IPR002735">
    <property type="entry name" value="Transl_init_fac_IF2/IF5_dom"/>
</dbReference>
<feature type="domain" description="Translation initiation factor IF2/IF5" evidence="1">
    <location>
        <begin position="51"/>
        <end position="170"/>
    </location>
</feature>
<dbReference type="GO" id="GO:0003743">
    <property type="term" value="F:translation initiation factor activity"/>
    <property type="evidence" value="ECO:0007669"/>
    <property type="project" value="InterPro"/>
</dbReference>
<reference evidence="2" key="1">
    <citation type="submission" date="2019-07" db="EMBL/GenBank/DDBJ databases">
        <authorList>
            <person name="Dittberner H."/>
        </authorList>
    </citation>
    <scope>NUCLEOTIDE SEQUENCE [LARGE SCALE GENOMIC DNA]</scope>
</reference>
<sequence>MDLEQKKQPCWKLELEPLDKPDSSWLFYALQLLRRVFDLIREDDLEIITDRPRTAMMSPRLLAEGTQTTVCLNFAHLCRTMHRKPGHVMNFLLGQMETKGSLDKQQRLEMQGLVSSKDFQAVFRRYIVGESCLTCIRWVLDAFVICSCCKSPGTALGEDNGLFTLRCEMEKDEEI</sequence>
<dbReference type="GO" id="GO:0001731">
    <property type="term" value="P:formation of translation preinitiation complex"/>
    <property type="evidence" value="ECO:0007669"/>
    <property type="project" value="TreeGrafter"/>
</dbReference>
<evidence type="ECO:0000313" key="3">
    <source>
        <dbReference type="Proteomes" id="UP000489600"/>
    </source>
</evidence>
<dbReference type="EMBL" id="CABITT030000008">
    <property type="protein sequence ID" value="VVB12787.1"/>
    <property type="molecule type" value="Genomic_DNA"/>
</dbReference>
<name>A0A565CGK5_9BRAS</name>
<evidence type="ECO:0000259" key="1">
    <source>
        <dbReference type="SMART" id="SM00653"/>
    </source>
</evidence>
<dbReference type="Gene3D" id="3.30.30.170">
    <property type="match status" value="1"/>
</dbReference>
<dbReference type="PANTHER" id="PTHR23001">
    <property type="entry name" value="EUKARYOTIC TRANSLATION INITIATION FACTOR"/>
    <property type="match status" value="1"/>
</dbReference>
<evidence type="ECO:0000313" key="2">
    <source>
        <dbReference type="EMBL" id="VVB12787.1"/>
    </source>
</evidence>
<dbReference type="AlphaFoldDB" id="A0A565CGK5"/>
<dbReference type="GO" id="GO:0031369">
    <property type="term" value="F:translation initiation factor binding"/>
    <property type="evidence" value="ECO:0007669"/>
    <property type="project" value="TreeGrafter"/>
</dbReference>
<gene>
    <name evidence="2" type="ORF">ANE_LOCUS23231</name>
</gene>
<dbReference type="PANTHER" id="PTHR23001:SF45">
    <property type="entry name" value="EUKARYOTIC TRANSLATION INITIATION FACTOR 2B FAMILY PROTEIN _ EIF-2B FAMILY PROTEIN"/>
    <property type="match status" value="1"/>
</dbReference>
<dbReference type="SUPFAM" id="SSF100966">
    <property type="entry name" value="Translation initiation factor 2 beta, aIF2beta, N-terminal domain"/>
    <property type="match status" value="1"/>
</dbReference>
<comment type="caution">
    <text evidence="2">The sequence shown here is derived from an EMBL/GenBank/DDBJ whole genome shotgun (WGS) entry which is preliminary data.</text>
</comment>
<protein>
    <recommendedName>
        <fullName evidence="1">Translation initiation factor IF2/IF5 domain-containing protein</fullName>
    </recommendedName>
</protein>
<keyword evidence="3" id="KW-1185">Reference proteome</keyword>
<organism evidence="2 3">
    <name type="scientific">Arabis nemorensis</name>
    <dbReference type="NCBI Taxonomy" id="586526"/>
    <lineage>
        <taxon>Eukaryota</taxon>
        <taxon>Viridiplantae</taxon>
        <taxon>Streptophyta</taxon>
        <taxon>Embryophyta</taxon>
        <taxon>Tracheophyta</taxon>
        <taxon>Spermatophyta</taxon>
        <taxon>Magnoliopsida</taxon>
        <taxon>eudicotyledons</taxon>
        <taxon>Gunneridae</taxon>
        <taxon>Pentapetalae</taxon>
        <taxon>rosids</taxon>
        <taxon>malvids</taxon>
        <taxon>Brassicales</taxon>
        <taxon>Brassicaceae</taxon>
        <taxon>Arabideae</taxon>
        <taxon>Arabis</taxon>
    </lineage>
</organism>